<dbReference type="PANTHER" id="PTHR46268:SF6">
    <property type="entry name" value="UNIVERSAL STRESS PROTEIN UP12"/>
    <property type="match status" value="1"/>
</dbReference>
<dbReference type="CDD" id="cd00293">
    <property type="entry name" value="USP-like"/>
    <property type="match status" value="1"/>
</dbReference>
<evidence type="ECO:0000313" key="3">
    <source>
        <dbReference type="EMBL" id="SEK79715.1"/>
    </source>
</evidence>
<dbReference type="InterPro" id="IPR006015">
    <property type="entry name" value="Universal_stress_UspA"/>
</dbReference>
<protein>
    <submittedName>
        <fullName evidence="3">Universal stress protein family protein</fullName>
    </submittedName>
</protein>
<dbReference type="InterPro" id="IPR006016">
    <property type="entry name" value="UspA"/>
</dbReference>
<dbReference type="STRING" id="1038014.SAMN04487910_1147"/>
<evidence type="ECO:0000313" key="4">
    <source>
        <dbReference type="Proteomes" id="UP000198521"/>
    </source>
</evidence>
<gene>
    <name evidence="3" type="ORF">SAMN04487910_1147</name>
</gene>
<dbReference type="EMBL" id="FOAB01000002">
    <property type="protein sequence ID" value="SEK79715.1"/>
    <property type="molecule type" value="Genomic_DNA"/>
</dbReference>
<dbReference type="InterPro" id="IPR014729">
    <property type="entry name" value="Rossmann-like_a/b/a_fold"/>
</dbReference>
<dbReference type="Gene3D" id="3.40.50.620">
    <property type="entry name" value="HUPs"/>
    <property type="match status" value="2"/>
</dbReference>
<name>A0A1H7K1G2_AQUAM</name>
<organism evidence="3 4">
    <name type="scientific">Aquimarina amphilecti</name>
    <dbReference type="NCBI Taxonomy" id="1038014"/>
    <lineage>
        <taxon>Bacteria</taxon>
        <taxon>Pseudomonadati</taxon>
        <taxon>Bacteroidota</taxon>
        <taxon>Flavobacteriia</taxon>
        <taxon>Flavobacteriales</taxon>
        <taxon>Flavobacteriaceae</taxon>
        <taxon>Aquimarina</taxon>
    </lineage>
</organism>
<dbReference type="RefSeq" id="WP_244542985.1">
    <property type="nucleotide sequence ID" value="NZ_FOAB01000002.1"/>
</dbReference>
<dbReference type="SUPFAM" id="SSF52402">
    <property type="entry name" value="Adenine nucleotide alpha hydrolases-like"/>
    <property type="match status" value="2"/>
</dbReference>
<dbReference type="PANTHER" id="PTHR46268">
    <property type="entry name" value="STRESS RESPONSE PROTEIN NHAX"/>
    <property type="match status" value="1"/>
</dbReference>
<feature type="domain" description="UspA" evidence="2">
    <location>
        <begin position="59"/>
        <end position="127"/>
    </location>
</feature>
<sequence length="285" mass="32419">MNEFLDHKFKTILIGVAFSPNLKNNVYEAMRMVDFFDSNLILVHVGTKTKEKENAIKKLISGFSEDTERVKIIWQEGDPVNVIIKTAKQNNADLIMLGATPREDFLKFYIGSIARKITRNAHCSVLLLIKPSEDLRPCHHVVVNGLKDDKTKQTILSAFEVSQNLGAQQLTIVEEISEQEVHVIVQDDKSLLKATKRKEQITKKEHLRVQDILNNVPKELKSNLHIKTQPIFGKRGYSIGHYARVIGADLLIMNAPGKTTFLDRIFPHDLEHILTELPTDVLIIR</sequence>
<keyword evidence="4" id="KW-1185">Reference proteome</keyword>
<evidence type="ECO:0000259" key="2">
    <source>
        <dbReference type="Pfam" id="PF00582"/>
    </source>
</evidence>
<dbReference type="Proteomes" id="UP000198521">
    <property type="component" value="Unassembled WGS sequence"/>
</dbReference>
<proteinExistence type="inferred from homology"/>
<dbReference type="Pfam" id="PF00582">
    <property type="entry name" value="Usp"/>
    <property type="match status" value="1"/>
</dbReference>
<dbReference type="PRINTS" id="PR01438">
    <property type="entry name" value="UNVRSLSTRESS"/>
</dbReference>
<reference evidence="3 4" key="1">
    <citation type="submission" date="2016-10" db="EMBL/GenBank/DDBJ databases">
        <authorList>
            <person name="de Groot N.N."/>
        </authorList>
    </citation>
    <scope>NUCLEOTIDE SEQUENCE [LARGE SCALE GENOMIC DNA]</scope>
    <source>
        <strain evidence="3 4">DSM 25232</strain>
    </source>
</reference>
<evidence type="ECO:0000256" key="1">
    <source>
        <dbReference type="ARBA" id="ARBA00008791"/>
    </source>
</evidence>
<comment type="similarity">
    <text evidence="1">Belongs to the universal stress protein A family.</text>
</comment>
<dbReference type="AlphaFoldDB" id="A0A1H7K1G2"/>
<accession>A0A1H7K1G2</accession>